<dbReference type="SUPFAM" id="SSF53756">
    <property type="entry name" value="UDP-Glycosyltransferase/glycogen phosphorylase"/>
    <property type="match status" value="1"/>
</dbReference>
<dbReference type="InterPro" id="IPR028098">
    <property type="entry name" value="Glyco_trans_4-like_N"/>
</dbReference>
<accession>A0A107SUI5</accession>
<gene>
    <name evidence="3" type="ORF">WT44_20850</name>
</gene>
<dbReference type="CDD" id="cd03801">
    <property type="entry name" value="GT4_PimA-like"/>
    <property type="match status" value="1"/>
</dbReference>
<evidence type="ECO:0008006" key="5">
    <source>
        <dbReference type="Google" id="ProtNLM"/>
    </source>
</evidence>
<evidence type="ECO:0000259" key="2">
    <source>
        <dbReference type="Pfam" id="PF13439"/>
    </source>
</evidence>
<dbReference type="Gene3D" id="3.40.50.2000">
    <property type="entry name" value="Glycogen Phosphorylase B"/>
    <property type="match status" value="2"/>
</dbReference>
<dbReference type="PANTHER" id="PTHR45947">
    <property type="entry name" value="SULFOQUINOVOSYL TRANSFERASE SQD2"/>
    <property type="match status" value="1"/>
</dbReference>
<comment type="caution">
    <text evidence="3">The sequence shown here is derived from an EMBL/GenBank/DDBJ whole genome shotgun (WGS) entry which is preliminary data.</text>
</comment>
<evidence type="ECO:0000313" key="3">
    <source>
        <dbReference type="EMBL" id="KWA58623.1"/>
    </source>
</evidence>
<dbReference type="InterPro" id="IPR001296">
    <property type="entry name" value="Glyco_trans_1"/>
</dbReference>
<dbReference type="Proteomes" id="UP000068603">
    <property type="component" value="Unassembled WGS sequence"/>
</dbReference>
<evidence type="ECO:0000259" key="1">
    <source>
        <dbReference type="Pfam" id="PF00534"/>
    </source>
</evidence>
<dbReference type="InterPro" id="IPR050194">
    <property type="entry name" value="Glycosyltransferase_grp1"/>
</dbReference>
<evidence type="ECO:0000313" key="4">
    <source>
        <dbReference type="Proteomes" id="UP000068603"/>
    </source>
</evidence>
<name>A0A107SUI5_9BURK</name>
<dbReference type="GO" id="GO:0016757">
    <property type="term" value="F:glycosyltransferase activity"/>
    <property type="evidence" value="ECO:0007669"/>
    <property type="project" value="InterPro"/>
</dbReference>
<dbReference type="PANTHER" id="PTHR45947:SF3">
    <property type="entry name" value="SULFOQUINOVOSYL TRANSFERASE SQD2"/>
    <property type="match status" value="1"/>
</dbReference>
<sequence>MGRMVSGESTMPDAMLHVLHVGPKQPGGINSVLRELDARREAFGRHGIAFSFFETRGFKRMRDRALFVAVDVPRFLMVLSGPVDVVHFHVAVRGSFYRKYVLFVLARMLGRKTVIHMHSGEFDPFFRQSPGIGQAIVRHFVRRAHAAIGVSRATGAELAAHGKRTGALYVIGNAVHAAEAAGGPATDDAPGRRPYIAFVGKLTVLKGVDDLLAALSILKRRGCGVELRLAGSGDLDAWRGRAAAHDVADAVRFMGWLDGDAKFAFLRDAGLFCMPSHFESFGIATLEAMLCGLPVVGTRLGGFLDLVREGETGFLVEPRDPVALADRIGALVADRPRAKAMGAAGLAHARACYSTQVITGRYVDVYRDLRNSGGGMPGVSRMDSR</sequence>
<reference evidence="3 4" key="1">
    <citation type="submission" date="2015-11" db="EMBL/GenBank/DDBJ databases">
        <title>Expanding the genomic diversity of Burkholderia species for the development of highly accurate diagnostics.</title>
        <authorList>
            <person name="Sahl J."/>
            <person name="Keim P."/>
            <person name="Wagner D."/>
        </authorList>
    </citation>
    <scope>NUCLEOTIDE SEQUENCE [LARGE SCALE GENOMIC DNA]</scope>
    <source>
        <strain evidence="3 4">MSMB1960WGS</strain>
    </source>
</reference>
<dbReference type="Pfam" id="PF13439">
    <property type="entry name" value="Glyco_transf_4"/>
    <property type="match status" value="1"/>
</dbReference>
<protein>
    <recommendedName>
        <fullName evidence="5">Glycosyltransferase family 4 protein</fullName>
    </recommendedName>
</protein>
<feature type="domain" description="Glycosyl transferase family 1" evidence="1">
    <location>
        <begin position="190"/>
        <end position="345"/>
    </location>
</feature>
<dbReference type="Pfam" id="PF00534">
    <property type="entry name" value="Glycos_transf_1"/>
    <property type="match status" value="1"/>
</dbReference>
<feature type="domain" description="Glycosyltransferase subfamily 4-like N-terminal" evidence="2">
    <location>
        <begin position="70"/>
        <end position="177"/>
    </location>
</feature>
<dbReference type="EMBL" id="LPHB01000056">
    <property type="protein sequence ID" value="KWA58623.1"/>
    <property type="molecule type" value="Genomic_DNA"/>
</dbReference>
<dbReference type="AlphaFoldDB" id="A0A107SUI5"/>
<dbReference type="STRING" id="1503054.WT74_23245"/>
<organism evidence="3">
    <name type="scientific">Burkholderia stagnalis</name>
    <dbReference type="NCBI Taxonomy" id="1503054"/>
    <lineage>
        <taxon>Bacteria</taxon>
        <taxon>Pseudomonadati</taxon>
        <taxon>Pseudomonadota</taxon>
        <taxon>Betaproteobacteria</taxon>
        <taxon>Burkholderiales</taxon>
        <taxon>Burkholderiaceae</taxon>
        <taxon>Burkholderia</taxon>
        <taxon>Burkholderia cepacia complex</taxon>
    </lineage>
</organism>
<proteinExistence type="predicted"/>